<organism evidence="2 3">
    <name type="scientific">Micromonospora auratinigra</name>
    <dbReference type="NCBI Taxonomy" id="261654"/>
    <lineage>
        <taxon>Bacteria</taxon>
        <taxon>Bacillati</taxon>
        <taxon>Actinomycetota</taxon>
        <taxon>Actinomycetes</taxon>
        <taxon>Micromonosporales</taxon>
        <taxon>Micromonosporaceae</taxon>
        <taxon>Micromonospora</taxon>
    </lineage>
</organism>
<proteinExistence type="predicted"/>
<dbReference type="STRING" id="261654.GA0070611_2420"/>
<dbReference type="RefSeq" id="WP_091662618.1">
    <property type="nucleotide sequence ID" value="NZ_LT594323.1"/>
</dbReference>
<reference evidence="3" key="1">
    <citation type="submission" date="2016-06" db="EMBL/GenBank/DDBJ databases">
        <authorList>
            <person name="Varghese N."/>
            <person name="Submissions Spin"/>
        </authorList>
    </citation>
    <scope>NUCLEOTIDE SEQUENCE [LARGE SCALE GENOMIC DNA]</scope>
    <source>
        <strain evidence="3">DSM 44815</strain>
    </source>
</reference>
<evidence type="ECO:0000313" key="3">
    <source>
        <dbReference type="Proteomes" id="UP000199385"/>
    </source>
</evidence>
<evidence type="ECO:0000256" key="1">
    <source>
        <dbReference type="SAM" id="MobiDB-lite"/>
    </source>
</evidence>
<keyword evidence="3" id="KW-1185">Reference proteome</keyword>
<evidence type="ECO:0000313" key="2">
    <source>
        <dbReference type="EMBL" id="SBT43687.1"/>
    </source>
</evidence>
<dbReference type="EMBL" id="LT594323">
    <property type="protein sequence ID" value="SBT43687.1"/>
    <property type="molecule type" value="Genomic_DNA"/>
</dbReference>
<accession>A0A1A8ZIM1</accession>
<protein>
    <submittedName>
        <fullName evidence="2">Uncharacterized protein</fullName>
    </submittedName>
</protein>
<name>A0A1A8ZIM1_9ACTN</name>
<feature type="region of interest" description="Disordered" evidence="1">
    <location>
        <begin position="49"/>
        <end position="86"/>
    </location>
</feature>
<dbReference type="Proteomes" id="UP000199385">
    <property type="component" value="Chromosome I"/>
</dbReference>
<gene>
    <name evidence="2" type="ORF">GA0070611_2420</name>
</gene>
<dbReference type="AlphaFoldDB" id="A0A1A8ZIM1"/>
<sequence length="86" mass="9217">MPAPVWVAAATVLLALLLVTAGRRWRTRRRAPRALTREEKLAAARVAARGLRRDARRAGPGLATTDSAEPRSNWDSFSGGPPTDAG</sequence>
<dbReference type="PATRIC" id="fig|261654.4.peg.2464"/>